<evidence type="ECO:0000313" key="3">
    <source>
        <dbReference type="WBParaSite" id="nRc.2.0.1.t08258-RA"/>
    </source>
</evidence>
<keyword evidence="2" id="KW-1185">Reference proteome</keyword>
<evidence type="ECO:0000256" key="1">
    <source>
        <dbReference type="SAM" id="MobiDB-lite"/>
    </source>
</evidence>
<dbReference type="AlphaFoldDB" id="A0A915I299"/>
<proteinExistence type="predicted"/>
<organism evidence="2 3">
    <name type="scientific">Romanomermis culicivorax</name>
    <name type="common">Nematode worm</name>
    <dbReference type="NCBI Taxonomy" id="13658"/>
    <lineage>
        <taxon>Eukaryota</taxon>
        <taxon>Metazoa</taxon>
        <taxon>Ecdysozoa</taxon>
        <taxon>Nematoda</taxon>
        <taxon>Enoplea</taxon>
        <taxon>Dorylaimia</taxon>
        <taxon>Mermithida</taxon>
        <taxon>Mermithoidea</taxon>
        <taxon>Mermithidae</taxon>
        <taxon>Romanomermis</taxon>
    </lineage>
</organism>
<evidence type="ECO:0000313" key="2">
    <source>
        <dbReference type="Proteomes" id="UP000887565"/>
    </source>
</evidence>
<accession>A0A915I299</accession>
<reference evidence="3" key="1">
    <citation type="submission" date="2022-11" db="UniProtKB">
        <authorList>
            <consortium name="WormBaseParasite"/>
        </authorList>
    </citation>
    <scope>IDENTIFICATION</scope>
</reference>
<dbReference type="Proteomes" id="UP000887565">
    <property type="component" value="Unplaced"/>
</dbReference>
<feature type="region of interest" description="Disordered" evidence="1">
    <location>
        <begin position="1"/>
        <end position="22"/>
    </location>
</feature>
<dbReference type="WBParaSite" id="nRc.2.0.1.t08258-RA">
    <property type="protein sequence ID" value="nRc.2.0.1.t08258-RA"/>
    <property type="gene ID" value="nRc.2.0.1.g08258"/>
</dbReference>
<sequence length="60" mass="6973">MMMMCSPSTRENNAFQSSGIQNEHGTVRKHELNVAWVARHHGISWHWDAMMDYVSKLTKV</sequence>
<protein>
    <submittedName>
        <fullName evidence="3">Uncharacterized protein</fullName>
    </submittedName>
</protein>
<name>A0A915I299_ROMCU</name>